<dbReference type="AlphaFoldDB" id="A0A6L9VZZ5"/>
<reference evidence="2 3" key="1">
    <citation type="submission" date="2019-12" db="EMBL/GenBank/DDBJ databases">
        <title>the WGS of Blastococcus saxobsidens 67B17.</title>
        <authorList>
            <person name="Jiang Z."/>
        </authorList>
    </citation>
    <scope>NUCLEOTIDE SEQUENCE [LARGE SCALE GENOMIC DNA]</scope>
    <source>
        <strain evidence="2 3">67B17</strain>
    </source>
</reference>
<organism evidence="2 3">
    <name type="scientific">Blastococcus saxobsidens</name>
    <dbReference type="NCBI Taxonomy" id="138336"/>
    <lineage>
        <taxon>Bacteria</taxon>
        <taxon>Bacillati</taxon>
        <taxon>Actinomycetota</taxon>
        <taxon>Actinomycetes</taxon>
        <taxon>Geodermatophilales</taxon>
        <taxon>Geodermatophilaceae</taxon>
        <taxon>Blastococcus</taxon>
    </lineage>
</organism>
<evidence type="ECO:0000313" key="3">
    <source>
        <dbReference type="Proteomes" id="UP000479241"/>
    </source>
</evidence>
<keyword evidence="1" id="KW-0812">Transmembrane</keyword>
<feature type="transmembrane region" description="Helical" evidence="1">
    <location>
        <begin position="45"/>
        <end position="66"/>
    </location>
</feature>
<gene>
    <name evidence="2" type="ORF">GCU60_05755</name>
</gene>
<feature type="transmembrane region" description="Helical" evidence="1">
    <location>
        <begin position="78"/>
        <end position="99"/>
    </location>
</feature>
<sequence length="160" mass="16362">MTEHRSTPPQPPRRLADRLFGAAAAEPAARPAGPRTEAPPSLRRAALAVGVEAAAFTVGALVLLYLTVTGNAESTARALAEVVLASLAAGVLGAGAVGLSRVAGWARGPVIALQLFLALVGFTFAFSAQQPLIGLPILALVVTVLYSLATPESRLAYLGR</sequence>
<dbReference type="Proteomes" id="UP000479241">
    <property type="component" value="Unassembled WGS sequence"/>
</dbReference>
<keyword evidence="1" id="KW-0472">Membrane</keyword>
<dbReference type="EMBL" id="JAAGWG010000007">
    <property type="protein sequence ID" value="NEK85268.1"/>
    <property type="molecule type" value="Genomic_DNA"/>
</dbReference>
<dbReference type="RefSeq" id="WP_163203106.1">
    <property type="nucleotide sequence ID" value="NZ_JAAGWG010000007.1"/>
</dbReference>
<evidence type="ECO:0000256" key="1">
    <source>
        <dbReference type="SAM" id="Phobius"/>
    </source>
</evidence>
<keyword evidence="1" id="KW-1133">Transmembrane helix</keyword>
<name>A0A6L9VZZ5_9ACTN</name>
<evidence type="ECO:0000313" key="2">
    <source>
        <dbReference type="EMBL" id="NEK85268.1"/>
    </source>
</evidence>
<protein>
    <submittedName>
        <fullName evidence="2">Uncharacterized protein</fullName>
    </submittedName>
</protein>
<feature type="transmembrane region" description="Helical" evidence="1">
    <location>
        <begin position="132"/>
        <end position="150"/>
    </location>
</feature>
<proteinExistence type="predicted"/>
<accession>A0A6L9VZZ5</accession>
<feature type="transmembrane region" description="Helical" evidence="1">
    <location>
        <begin position="106"/>
        <end position="126"/>
    </location>
</feature>
<comment type="caution">
    <text evidence="2">The sequence shown here is derived from an EMBL/GenBank/DDBJ whole genome shotgun (WGS) entry which is preliminary data.</text>
</comment>